<evidence type="ECO:0000256" key="1">
    <source>
        <dbReference type="SAM" id="MobiDB-lite"/>
    </source>
</evidence>
<feature type="chain" id="PRO_5003076443" evidence="2">
    <location>
        <begin position="51"/>
        <end position="325"/>
    </location>
</feature>
<feature type="signal peptide" evidence="2">
    <location>
        <begin position="1"/>
        <end position="50"/>
    </location>
</feature>
<keyword evidence="4" id="KW-1185">Reference proteome</keyword>
<organism evidence="3 4">
    <name type="scientific">Streptomyces clavuligerus</name>
    <dbReference type="NCBI Taxonomy" id="1901"/>
    <lineage>
        <taxon>Bacteria</taxon>
        <taxon>Bacillati</taxon>
        <taxon>Actinomycetota</taxon>
        <taxon>Actinomycetes</taxon>
        <taxon>Kitasatosporales</taxon>
        <taxon>Streptomycetaceae</taxon>
        <taxon>Streptomyces</taxon>
    </lineage>
</organism>
<reference evidence="3 4" key="1">
    <citation type="journal article" date="2010" name="Genome Biol. Evol.">
        <title>The sequence of a 1.8-mb bacterial linear plasmid reveals a rich evolutionary reservoir of secondary metabolic pathways.</title>
        <authorList>
            <person name="Medema M.H."/>
            <person name="Trefzer A."/>
            <person name="Kovalchuk A."/>
            <person name="van den Berg M."/>
            <person name="Mueller U."/>
            <person name="Heijne W."/>
            <person name="Wu L."/>
            <person name="Alam M.T."/>
            <person name="Ronning C.M."/>
            <person name="Nierman W.C."/>
            <person name="Bovenberg R.A.L."/>
            <person name="Breitling R."/>
            <person name="Takano E."/>
        </authorList>
    </citation>
    <scope>NUCLEOTIDE SEQUENCE [LARGE SCALE GENOMIC DNA]</scope>
    <source>
        <strain evidence="4">ATCC 27064 / DSM 738 / JCM 4710 / NBRC 13307 / NCIMB 12785 / NRRL 3585 / VKM Ac-602</strain>
        <plasmid evidence="3">pSCL4</plasmid>
    </source>
</reference>
<dbReference type="OrthoDB" id="3872072at2"/>
<dbReference type="Proteomes" id="UP000002357">
    <property type="component" value="Plasmid pSCL4"/>
</dbReference>
<keyword evidence="2" id="KW-0732">Signal</keyword>
<feature type="region of interest" description="Disordered" evidence="1">
    <location>
        <begin position="48"/>
        <end position="75"/>
    </location>
</feature>
<protein>
    <submittedName>
        <fullName evidence="3">Crystal protein ET79</fullName>
    </submittedName>
</protein>
<evidence type="ECO:0000256" key="2">
    <source>
        <dbReference type="SAM" id="SignalP"/>
    </source>
</evidence>
<dbReference type="EMBL" id="CM000914">
    <property type="protein sequence ID" value="EFG04800.2"/>
    <property type="molecule type" value="Genomic_DNA"/>
</dbReference>
<dbReference type="eggNOG" id="ENOG5033AWR">
    <property type="taxonomic scope" value="Bacteria"/>
</dbReference>
<evidence type="ECO:0000313" key="3">
    <source>
        <dbReference type="EMBL" id="EFG04800.2"/>
    </source>
</evidence>
<geneLocation type="plasmid" evidence="3 4">
    <name>pSCL4</name>
</geneLocation>
<dbReference type="GeneID" id="93734389"/>
<evidence type="ECO:0000313" key="4">
    <source>
        <dbReference type="Proteomes" id="UP000002357"/>
    </source>
</evidence>
<name>D5SLK7_STRCL</name>
<proteinExistence type="predicted"/>
<keyword evidence="3" id="KW-0614">Plasmid</keyword>
<gene>
    <name evidence="3" type="ORF">SCLAV_p1314</name>
</gene>
<sequence length="325" mass="33833">MNHIAMNHIAMNHRAARPSRTGPLRHAARALIATALVTGAAAAFAPTAQAAPTATTPDRASSSASSASAAASGPVSARAARSTAVSLKNSTGTMLFRSWTNLDHGCWTNGQLPPESVSRWTTRSWQSESCGMMTGTEGEAKYSLGGGELVVRWNNPYIGSNSYSCSAPGGYHCGWTGGSGNNAQVAFEVWAAGKSAGKTAGKPVADGPVSAQAARSTRVTFNNHSGKGLLRKNAALQWGIWSGNQFPGEDLGPGTSTSWQSESDGFMTGTEGTVTYDMVGVGPVRVHWNNPYWGSNSYSCSAPGGYQCSWTGGSGNNTEVNFTLR</sequence>
<accession>D5SLK7</accession>
<dbReference type="Gene3D" id="2.60.270.50">
    <property type="match status" value="2"/>
</dbReference>
<dbReference type="AlphaFoldDB" id="D5SLK7"/>
<dbReference type="RefSeq" id="WP_003963621.1">
    <property type="nucleotide sequence ID" value="NZ_CM000914.1"/>
</dbReference>